<evidence type="ECO:0000313" key="5">
    <source>
        <dbReference type="EMBL" id="CUO21630.1"/>
    </source>
</evidence>
<dbReference type="InterPro" id="IPR050490">
    <property type="entry name" value="Bact_solute-bd_prot1"/>
</dbReference>
<comment type="similarity">
    <text evidence="1">Belongs to the bacterial solute-binding protein 1 family.</text>
</comment>
<keyword evidence="2" id="KW-0813">Transport</keyword>
<evidence type="ECO:0000256" key="2">
    <source>
        <dbReference type="ARBA" id="ARBA00022448"/>
    </source>
</evidence>
<dbReference type="Gene3D" id="3.40.190.10">
    <property type="entry name" value="Periplasmic binding protein-like II"/>
    <property type="match status" value="2"/>
</dbReference>
<evidence type="ECO:0000313" key="6">
    <source>
        <dbReference type="Proteomes" id="UP000095651"/>
    </source>
</evidence>
<accession>A0A174DC79</accession>
<feature type="signal peptide" evidence="4">
    <location>
        <begin position="1"/>
        <end position="19"/>
    </location>
</feature>
<dbReference type="Pfam" id="PF01547">
    <property type="entry name" value="SBP_bac_1"/>
    <property type="match status" value="1"/>
</dbReference>
<dbReference type="PROSITE" id="PS51257">
    <property type="entry name" value="PROKAR_LIPOPROTEIN"/>
    <property type="match status" value="1"/>
</dbReference>
<proteinExistence type="inferred from homology"/>
<organism evidence="5 6">
    <name type="scientific">Hungatella hathewayi</name>
    <dbReference type="NCBI Taxonomy" id="154046"/>
    <lineage>
        <taxon>Bacteria</taxon>
        <taxon>Bacillati</taxon>
        <taxon>Bacillota</taxon>
        <taxon>Clostridia</taxon>
        <taxon>Lachnospirales</taxon>
        <taxon>Lachnospiraceae</taxon>
        <taxon>Hungatella</taxon>
    </lineage>
</organism>
<dbReference type="PANTHER" id="PTHR43649:SF29">
    <property type="entry name" value="OSMOPROTECTIVE COMPOUNDS-BINDING PROTEIN GGTB"/>
    <property type="match status" value="1"/>
</dbReference>
<evidence type="ECO:0000256" key="4">
    <source>
        <dbReference type="SAM" id="SignalP"/>
    </source>
</evidence>
<dbReference type="InterPro" id="IPR006059">
    <property type="entry name" value="SBP"/>
</dbReference>
<name>A0A174DC79_9FIRM</name>
<dbReference type="EMBL" id="CYZE01000004">
    <property type="protein sequence ID" value="CUO21630.1"/>
    <property type="molecule type" value="Genomic_DNA"/>
</dbReference>
<evidence type="ECO:0000256" key="1">
    <source>
        <dbReference type="ARBA" id="ARBA00008520"/>
    </source>
</evidence>
<protein>
    <submittedName>
        <fullName evidence="5">Family 1 extracellular solute-binding protein</fullName>
    </submittedName>
</protein>
<dbReference type="Proteomes" id="UP000095651">
    <property type="component" value="Unassembled WGS sequence"/>
</dbReference>
<keyword evidence="4" id="KW-0732">Signal</keyword>
<gene>
    <name evidence="5" type="ORF">ERS852407_02183</name>
</gene>
<dbReference type="RefSeq" id="WP_055654926.1">
    <property type="nucleotide sequence ID" value="NZ_CABIXC010000004.1"/>
</dbReference>
<evidence type="ECO:0000256" key="3">
    <source>
        <dbReference type="SAM" id="MobiDB-lite"/>
    </source>
</evidence>
<feature type="compositionally biased region" description="Basic and acidic residues" evidence="3">
    <location>
        <begin position="40"/>
        <end position="54"/>
    </location>
</feature>
<feature type="region of interest" description="Disordered" evidence="3">
    <location>
        <begin position="29"/>
        <end position="54"/>
    </location>
</feature>
<sequence>MKKRMTALFLTAAMAAAVAGCSQKTTEVKDTSAAAVSSEAKQEEGTKASADGKESQAAGEKVKISYLSRFTNPELPRAKYYMEKLEEFRAANPDIEVEDVSIADAESYKSSLKASVAAGSPPTLFICSDAFPHYDWAKNGVIKDLTPMIESADWTGPADEGVFGSFSFERKGLEGIYGVPNSVIGSPVYVNTKLLKEHGIETPKTWEDVLAMTEKLKEADPSIVPFSMAAKTKADLGRFFSELAVRMNGLEFRDRFINHEVKWSDPEMMAVLNKMKEFIDAGVFGRDAISYEVENNITSFGEGKIAMLFTASYYFDRFNGMDFADQIDCVNFPYLESAPENKDIWFASTSEGFCISAEPGTSEYDAACKLMSFMLSKETFEGYAEVAGGGVYPVDIDYDTSKSPNPMKTFMEGYATRSDTTDIMAAYLDDASVINITNTELQTMFVERPVEDIAKTLDTEYAKLFPQ</sequence>
<feature type="chain" id="PRO_5039253278" evidence="4">
    <location>
        <begin position="20"/>
        <end position="467"/>
    </location>
</feature>
<dbReference type="PANTHER" id="PTHR43649">
    <property type="entry name" value="ARABINOSE-BINDING PROTEIN-RELATED"/>
    <property type="match status" value="1"/>
</dbReference>
<reference evidence="5 6" key="1">
    <citation type="submission" date="2015-09" db="EMBL/GenBank/DDBJ databases">
        <authorList>
            <consortium name="Pathogen Informatics"/>
        </authorList>
    </citation>
    <scope>NUCLEOTIDE SEQUENCE [LARGE SCALE GENOMIC DNA]</scope>
    <source>
        <strain evidence="5 6">2789STDY5608850</strain>
    </source>
</reference>
<dbReference type="AlphaFoldDB" id="A0A174DC79"/>
<dbReference type="SUPFAM" id="SSF53850">
    <property type="entry name" value="Periplasmic binding protein-like II"/>
    <property type="match status" value="1"/>
</dbReference>